<organism evidence="3 4">
    <name type="scientific">Nitratireductor aquibiodomus</name>
    <dbReference type="NCBI Taxonomy" id="204799"/>
    <lineage>
        <taxon>Bacteria</taxon>
        <taxon>Pseudomonadati</taxon>
        <taxon>Pseudomonadota</taxon>
        <taxon>Alphaproteobacteria</taxon>
        <taxon>Hyphomicrobiales</taxon>
        <taxon>Phyllobacteriaceae</taxon>
        <taxon>Nitratireductor</taxon>
    </lineage>
</organism>
<protein>
    <submittedName>
        <fullName evidence="3">Molybdopterin molybdochelatase /molybdenum cofactor cytidylyltransferase</fullName>
    </submittedName>
</protein>
<dbReference type="Proteomes" id="UP000199064">
    <property type="component" value="Unassembled WGS sequence"/>
</dbReference>
<keyword evidence="1" id="KW-0460">Magnesium</keyword>
<dbReference type="CDD" id="cd04182">
    <property type="entry name" value="GT_2_like_f"/>
    <property type="match status" value="1"/>
</dbReference>
<dbReference type="SUPFAM" id="SSF53448">
    <property type="entry name" value="Nucleotide-diphospho-sugar transferases"/>
    <property type="match status" value="1"/>
</dbReference>
<evidence type="ECO:0000313" key="3">
    <source>
        <dbReference type="EMBL" id="SEB34962.1"/>
    </source>
</evidence>
<feature type="domain" description="MobA-like NTP transferase" evidence="2">
    <location>
        <begin position="343"/>
        <end position="503"/>
    </location>
</feature>
<accession>A0A1H4IP22</accession>
<dbReference type="PANTHER" id="PTHR43777:SF1">
    <property type="entry name" value="MOLYBDENUM COFACTOR CYTIDYLYLTRANSFERASE"/>
    <property type="match status" value="1"/>
</dbReference>
<dbReference type="CDD" id="cd03522">
    <property type="entry name" value="MoeA_like"/>
    <property type="match status" value="1"/>
</dbReference>
<dbReference type="AlphaFoldDB" id="A0A1H4IP22"/>
<dbReference type="GO" id="GO:0016779">
    <property type="term" value="F:nucleotidyltransferase activity"/>
    <property type="evidence" value="ECO:0007669"/>
    <property type="project" value="UniProtKB-KW"/>
</dbReference>
<dbReference type="Gene3D" id="3.40.980.10">
    <property type="entry name" value="MoaB/Mog-like domain"/>
    <property type="match status" value="1"/>
</dbReference>
<gene>
    <name evidence="3" type="ORF">SAMN05216452_0168</name>
</gene>
<evidence type="ECO:0000313" key="4">
    <source>
        <dbReference type="Proteomes" id="UP000199064"/>
    </source>
</evidence>
<evidence type="ECO:0000256" key="1">
    <source>
        <dbReference type="ARBA" id="ARBA00022842"/>
    </source>
</evidence>
<sequence>MKFGPLSIDEAEGAVLAHATMAGRTRLRKAHRLTAEDIRLLRAEGVSSVIAAQLEAGDLDEDQAAERLVERLAVDGVAVRPPSTGRVNLYAEKAGLFVVDRASVDRLNAVDPAITLATLPDYSAVSEGQMVATVKIIPFAVQARRVDEAMEAIREDVFRVAPFRALSVGVVQTALPSLKDSVLDKTARITGVRLARSGSRVTRELRPAHEEEAVARAIAALKEESDLLLLFGASAICDADDVIPAAIRRAGGMVERVGMPVDPGNLLVLGMIDGKPVIGAPGCARSPKTNGFDWVLDRVVAGLDVSSADIAGMGVGGLLAEIPTRPQPREGKEGARDPSAVWGVLLAAGQSRRMGRHNKLLASFDGVPLVRRTGAALTRSHVSGAVAVLGHEAKAVEAALEGIAVKCVRNADYAGGLSTSLRTGIAALPDEAAGALIMLADMPEIGSGDLDRLVDAFVKAGGNAVVRATHNGKRGNPVILPRALFAEVEKLTGDTGARHVVEQGLVSVIDVETGAGAHLDVDTPEALEKAGGVLNR</sequence>
<keyword evidence="3" id="KW-0548">Nucleotidyltransferase</keyword>
<dbReference type="InterPro" id="IPR036425">
    <property type="entry name" value="MoaB/Mog-like_dom_sf"/>
</dbReference>
<dbReference type="Gene3D" id="3.90.550.10">
    <property type="entry name" value="Spore Coat Polysaccharide Biosynthesis Protein SpsA, Chain A"/>
    <property type="match status" value="1"/>
</dbReference>
<dbReference type="InterPro" id="IPR012184">
    <property type="entry name" value="Bifunc_Mopterin-bd"/>
</dbReference>
<reference evidence="4" key="1">
    <citation type="submission" date="2016-10" db="EMBL/GenBank/DDBJ databases">
        <authorList>
            <person name="Varghese N."/>
            <person name="Submissions S."/>
        </authorList>
    </citation>
    <scope>NUCLEOTIDE SEQUENCE [LARGE SCALE GENOMIC DNA]</scope>
    <source>
        <strain evidence="4">ES.061</strain>
    </source>
</reference>
<keyword evidence="3" id="KW-0808">Transferase</keyword>
<proteinExistence type="predicted"/>
<dbReference type="InterPro" id="IPR025877">
    <property type="entry name" value="MobA-like_NTP_Trfase"/>
</dbReference>
<keyword evidence="4" id="KW-1185">Reference proteome</keyword>
<dbReference type="PIRSF" id="PIRSF036626">
    <property type="entry name" value="MPTBd_MobAlike"/>
    <property type="match status" value="1"/>
</dbReference>
<dbReference type="Pfam" id="PF12804">
    <property type="entry name" value="NTP_transf_3"/>
    <property type="match status" value="1"/>
</dbReference>
<evidence type="ECO:0000259" key="2">
    <source>
        <dbReference type="Pfam" id="PF12804"/>
    </source>
</evidence>
<dbReference type="PANTHER" id="PTHR43777">
    <property type="entry name" value="MOLYBDENUM COFACTOR CYTIDYLYLTRANSFERASE"/>
    <property type="match status" value="1"/>
</dbReference>
<dbReference type="SUPFAM" id="SSF53218">
    <property type="entry name" value="Molybdenum cofactor biosynthesis proteins"/>
    <property type="match status" value="1"/>
</dbReference>
<dbReference type="EMBL" id="FNSL01000001">
    <property type="protein sequence ID" value="SEB34962.1"/>
    <property type="molecule type" value="Genomic_DNA"/>
</dbReference>
<dbReference type="InterPro" id="IPR029044">
    <property type="entry name" value="Nucleotide-diphossugar_trans"/>
</dbReference>
<name>A0A1H4IP22_9HYPH</name>
<dbReference type="RefSeq" id="WP_090325992.1">
    <property type="nucleotide sequence ID" value="NZ_FNSL01000001.1"/>
</dbReference>